<dbReference type="PANTHER" id="PTHR12526">
    <property type="entry name" value="GLYCOSYLTRANSFERASE"/>
    <property type="match status" value="1"/>
</dbReference>
<dbReference type="CDD" id="cd03801">
    <property type="entry name" value="GT4_PimA-like"/>
    <property type="match status" value="1"/>
</dbReference>
<gene>
    <name evidence="1" type="ORF">ACG04Q_08480</name>
</gene>
<dbReference type="EMBL" id="JBIGHX010000002">
    <property type="protein sequence ID" value="MFG6461604.1"/>
    <property type="molecule type" value="Genomic_DNA"/>
</dbReference>
<dbReference type="RefSeq" id="WP_394510453.1">
    <property type="nucleotide sequence ID" value="NZ_JBIGHX010000002.1"/>
</dbReference>
<dbReference type="Proteomes" id="UP001606302">
    <property type="component" value="Unassembled WGS sequence"/>
</dbReference>
<protein>
    <submittedName>
        <fullName evidence="1">Glycosyltransferase</fullName>
    </submittedName>
</protein>
<accession>A0ABW7GIE5</accession>
<dbReference type="Pfam" id="PF13692">
    <property type="entry name" value="Glyco_trans_1_4"/>
    <property type="match status" value="1"/>
</dbReference>
<proteinExistence type="predicted"/>
<dbReference type="PANTHER" id="PTHR12526:SF600">
    <property type="entry name" value="GLYCOSYL TRANSFERASE GROUP 1"/>
    <property type="match status" value="1"/>
</dbReference>
<evidence type="ECO:0000313" key="1">
    <source>
        <dbReference type="EMBL" id="MFG6461604.1"/>
    </source>
</evidence>
<evidence type="ECO:0000313" key="2">
    <source>
        <dbReference type="Proteomes" id="UP001606302"/>
    </source>
</evidence>
<sequence length="421" mass="45326">MNAQAGSAWVLLSCVVPRADGVGIEKRAWSHLAAMAALRPPRLVLALTPAQLAQAPDLAFLNGLCSVVHVLPLDASARGRRLDNTAAFLAQRLLLWGRPRWQPRAGAVAALLQALGGARLGDVFCFRLACFELWRLLAGQHGLSAQRLVVDFDDIESLAQQRALAQDGSLWGRAHRLAARLEIAEQRRLETRALRSHEVLVCSAVDEARLRERAPAARVAVVPNAYPVLPALPPREPGDTLNLLFLGTLSYAPNIDAADHLVHTLLPAIHRAWPGPVRLQIVGRRPVPRVQALHRPPEVQVLPDVADITSAYAQADVVVVPIRFGGGTRIKILEALSLGRPVVTTTLGVEGLDLQHERDLLVADAPDAFAQACARIAGDAALAARLASQGRRSFLALYGDDIVRGRTQALLSRPLSSSTAP</sequence>
<comment type="caution">
    <text evidence="1">The sequence shown here is derived from an EMBL/GenBank/DDBJ whole genome shotgun (WGS) entry which is preliminary data.</text>
</comment>
<dbReference type="Gene3D" id="3.40.50.2000">
    <property type="entry name" value="Glycogen Phosphorylase B"/>
    <property type="match status" value="1"/>
</dbReference>
<keyword evidence="2" id="KW-1185">Reference proteome</keyword>
<name>A0ABW7GIE5_9BURK</name>
<organism evidence="1 2">
    <name type="scientific">Pelomonas lactea</name>
    <dbReference type="NCBI Taxonomy" id="3299030"/>
    <lineage>
        <taxon>Bacteria</taxon>
        <taxon>Pseudomonadati</taxon>
        <taxon>Pseudomonadota</taxon>
        <taxon>Betaproteobacteria</taxon>
        <taxon>Burkholderiales</taxon>
        <taxon>Sphaerotilaceae</taxon>
        <taxon>Roseateles</taxon>
    </lineage>
</organism>
<dbReference type="SUPFAM" id="SSF53756">
    <property type="entry name" value="UDP-Glycosyltransferase/glycogen phosphorylase"/>
    <property type="match status" value="1"/>
</dbReference>
<reference evidence="1 2" key="1">
    <citation type="submission" date="2024-08" db="EMBL/GenBank/DDBJ databases">
        <authorList>
            <person name="Lu H."/>
        </authorList>
    </citation>
    <scope>NUCLEOTIDE SEQUENCE [LARGE SCALE GENOMIC DNA]</scope>
    <source>
        <strain evidence="1 2">DXS20W</strain>
    </source>
</reference>